<accession>A0A6S7B1Z1</accession>
<evidence type="ECO:0008006" key="3">
    <source>
        <dbReference type="Google" id="ProtNLM"/>
    </source>
</evidence>
<sequence length="152" mass="17358">MEVLLTKTPQGYLIPLGEGEADKCRRFKVGATVRAEVSFMRNSKFHRKFFAMLDIGFDAFEPPETEHRGLPVQKSRERFRKDCIIAAGFYDAVANLKGEVRAEAHSISFASMDDEEFERVYSAVANVLLQKVLRNYSRADLDEVVDRMVSFL</sequence>
<reference evidence="1 2" key="1">
    <citation type="submission" date="2020-04" db="EMBL/GenBank/DDBJ databases">
        <authorList>
            <person name="De Canck E."/>
        </authorList>
    </citation>
    <scope>NUCLEOTIDE SEQUENCE [LARGE SCALE GENOMIC DNA]</scope>
    <source>
        <strain evidence="1 2">LMG 28138</strain>
    </source>
</reference>
<dbReference type="Pfam" id="PF07105">
    <property type="entry name" value="DUF1367"/>
    <property type="match status" value="2"/>
</dbReference>
<proteinExistence type="predicted"/>
<gene>
    <name evidence="1" type="ORF">LMG28138_01815</name>
</gene>
<dbReference type="EMBL" id="CADIKM010000006">
    <property type="protein sequence ID" value="CAB3784464.1"/>
    <property type="molecule type" value="Genomic_DNA"/>
</dbReference>
<dbReference type="AlphaFoldDB" id="A0A6S7B1Z1"/>
<evidence type="ECO:0000313" key="1">
    <source>
        <dbReference type="EMBL" id="CAB3784464.1"/>
    </source>
</evidence>
<name>A0A6S7B1Z1_9BURK</name>
<protein>
    <recommendedName>
        <fullName evidence="3">DUF1367 family protein</fullName>
    </recommendedName>
</protein>
<evidence type="ECO:0000313" key="2">
    <source>
        <dbReference type="Proteomes" id="UP000494115"/>
    </source>
</evidence>
<dbReference type="RefSeq" id="WP_175104420.1">
    <property type="nucleotide sequence ID" value="NZ_CADIKM010000006.1"/>
</dbReference>
<keyword evidence="2" id="KW-1185">Reference proteome</keyword>
<organism evidence="1 2">
    <name type="scientific">Pararobbsia alpina</name>
    <dbReference type="NCBI Taxonomy" id="621374"/>
    <lineage>
        <taxon>Bacteria</taxon>
        <taxon>Pseudomonadati</taxon>
        <taxon>Pseudomonadota</taxon>
        <taxon>Betaproteobacteria</taxon>
        <taxon>Burkholderiales</taxon>
        <taxon>Burkholderiaceae</taxon>
        <taxon>Pararobbsia</taxon>
    </lineage>
</organism>
<dbReference type="InterPro" id="IPR009797">
    <property type="entry name" value="DUF1367"/>
</dbReference>
<dbReference type="Proteomes" id="UP000494115">
    <property type="component" value="Unassembled WGS sequence"/>
</dbReference>